<dbReference type="CDD" id="cd16987">
    <property type="entry name" value="ANTH_N_AP180_plant"/>
    <property type="match status" value="1"/>
</dbReference>
<dbReference type="GO" id="GO:0030136">
    <property type="term" value="C:clathrin-coated vesicle"/>
    <property type="evidence" value="ECO:0007669"/>
    <property type="project" value="UniProtKB-SubCell"/>
</dbReference>
<dbReference type="OrthoDB" id="682511at2759"/>
<dbReference type="InterPro" id="IPR014712">
    <property type="entry name" value="ANTH_dom_sf"/>
</dbReference>
<dbReference type="AlphaFoldDB" id="A0A835FRB9"/>
<keyword evidence="4" id="KW-0254">Endocytosis</keyword>
<dbReference type="GO" id="GO:0032050">
    <property type="term" value="F:clathrin heavy chain binding"/>
    <property type="evidence" value="ECO:0007669"/>
    <property type="project" value="TreeGrafter"/>
</dbReference>
<dbReference type="GO" id="GO:0072583">
    <property type="term" value="P:clathrin-dependent endocytosis"/>
    <property type="evidence" value="ECO:0007669"/>
    <property type="project" value="InterPro"/>
</dbReference>
<evidence type="ECO:0000313" key="11">
    <source>
        <dbReference type="Proteomes" id="UP000636709"/>
    </source>
</evidence>
<keyword evidence="11" id="KW-1185">Reference proteome</keyword>
<evidence type="ECO:0000256" key="6">
    <source>
        <dbReference type="ARBA" id="ARBA00023136"/>
    </source>
</evidence>
<dbReference type="PANTHER" id="PTHR22951">
    <property type="entry name" value="CLATHRIN ASSEMBLY PROTEIN"/>
    <property type="match status" value="1"/>
</dbReference>
<dbReference type="Gene3D" id="1.20.58.150">
    <property type="entry name" value="ANTH domain"/>
    <property type="match status" value="1"/>
</dbReference>
<dbReference type="GO" id="GO:0005905">
    <property type="term" value="C:clathrin-coated pit"/>
    <property type="evidence" value="ECO:0007669"/>
    <property type="project" value="UniProtKB-SubCell"/>
</dbReference>
<evidence type="ECO:0000256" key="7">
    <source>
        <dbReference type="ARBA" id="ARBA00023176"/>
    </source>
</evidence>
<evidence type="ECO:0000259" key="9">
    <source>
        <dbReference type="PROSITE" id="PS50942"/>
    </source>
</evidence>
<gene>
    <name evidence="10" type="ORF">HU200_006529</name>
</gene>
<reference evidence="10" key="1">
    <citation type="submission" date="2020-07" db="EMBL/GenBank/DDBJ databases">
        <title>Genome sequence and genetic diversity analysis of an under-domesticated orphan crop, white fonio (Digitaria exilis).</title>
        <authorList>
            <person name="Bennetzen J.L."/>
            <person name="Chen S."/>
            <person name="Ma X."/>
            <person name="Wang X."/>
            <person name="Yssel A.E.J."/>
            <person name="Chaluvadi S.R."/>
            <person name="Johnson M."/>
            <person name="Gangashetty P."/>
            <person name="Hamidou F."/>
            <person name="Sanogo M.D."/>
            <person name="Zwaenepoel A."/>
            <person name="Wallace J."/>
            <person name="Van De Peer Y."/>
            <person name="Van Deynze A."/>
        </authorList>
    </citation>
    <scope>NUCLEOTIDE SEQUENCE</scope>
    <source>
        <tissue evidence="10">Leaves</tissue>
    </source>
</reference>
<dbReference type="GO" id="GO:0000149">
    <property type="term" value="F:SNARE binding"/>
    <property type="evidence" value="ECO:0007669"/>
    <property type="project" value="TreeGrafter"/>
</dbReference>
<name>A0A835FRB9_9POAL</name>
<dbReference type="GO" id="GO:0048268">
    <property type="term" value="P:clathrin coat assembly"/>
    <property type="evidence" value="ECO:0007669"/>
    <property type="project" value="InterPro"/>
</dbReference>
<dbReference type="SUPFAM" id="SSF48464">
    <property type="entry name" value="ENTH/VHS domain"/>
    <property type="match status" value="1"/>
</dbReference>
<accession>A0A835FRB9</accession>
<dbReference type="SUPFAM" id="SSF89009">
    <property type="entry name" value="GAT-like domain"/>
    <property type="match status" value="1"/>
</dbReference>
<dbReference type="InterPro" id="IPR045192">
    <property type="entry name" value="AP180-like"/>
</dbReference>
<feature type="domain" description="ENTH" evidence="9">
    <location>
        <begin position="35"/>
        <end position="167"/>
    </location>
</feature>
<keyword evidence="8" id="KW-0968">Cytoplasmic vesicle</keyword>
<evidence type="ECO:0000256" key="5">
    <source>
        <dbReference type="ARBA" id="ARBA00023034"/>
    </source>
</evidence>
<evidence type="ECO:0000256" key="8">
    <source>
        <dbReference type="ARBA" id="ARBA00023329"/>
    </source>
</evidence>
<dbReference type="Pfam" id="PF07651">
    <property type="entry name" value="ANTH"/>
    <property type="match status" value="1"/>
</dbReference>
<dbReference type="PROSITE" id="PS50942">
    <property type="entry name" value="ENTH"/>
    <property type="match status" value="1"/>
</dbReference>
<dbReference type="GO" id="GO:0005545">
    <property type="term" value="F:1-phosphatidylinositol binding"/>
    <property type="evidence" value="ECO:0007669"/>
    <property type="project" value="InterPro"/>
</dbReference>
<keyword evidence="7" id="KW-0168">Coated pit</keyword>
<keyword evidence="6" id="KW-0472">Membrane</keyword>
<evidence type="ECO:0000256" key="4">
    <source>
        <dbReference type="ARBA" id="ARBA00022583"/>
    </source>
</evidence>
<sequence>MTTARQWWRRAAAAIKDRRSLYLTHVAALRPAASSLRRSHPELEAAVIRATSHDERSMDYASAARVFALARASPPAMQPLMWALARRAGRTRCWAVALKSLMLAHGLLLRSDDLSPRAAASRLGRVPFDLGDFRDPSSSPEFSAFVRAYFRFLDTRSLFAAQEELDAAADDVDDEEDARLDRVRKQQHLLDLLMEVRPYGDGMEKAGLILEAMDCVVIEIFEVYSKVCTGIARFLVGVLGSAPTTPAAEAGGVMGMRVLRKAAEQSVQLSSYFELCRGLGVLNAAEFPAVERVPEDDIRDLEKIMVLVAVEDGDEKEKKEAKALVAVEETGMAASKTTVVTKEWVVFDDGDDNGGGGGARQGHFGGYVNPFVVAPWDAVAGSRDLLV</sequence>
<organism evidence="10 11">
    <name type="scientific">Digitaria exilis</name>
    <dbReference type="NCBI Taxonomy" id="1010633"/>
    <lineage>
        <taxon>Eukaryota</taxon>
        <taxon>Viridiplantae</taxon>
        <taxon>Streptophyta</taxon>
        <taxon>Embryophyta</taxon>
        <taxon>Tracheophyta</taxon>
        <taxon>Spermatophyta</taxon>
        <taxon>Magnoliopsida</taxon>
        <taxon>Liliopsida</taxon>
        <taxon>Poales</taxon>
        <taxon>Poaceae</taxon>
        <taxon>PACMAD clade</taxon>
        <taxon>Panicoideae</taxon>
        <taxon>Panicodae</taxon>
        <taxon>Paniceae</taxon>
        <taxon>Anthephorinae</taxon>
        <taxon>Digitaria</taxon>
    </lineage>
</organism>
<dbReference type="InterPro" id="IPR013809">
    <property type="entry name" value="ENTH"/>
</dbReference>
<dbReference type="EMBL" id="JACEFO010000440">
    <property type="protein sequence ID" value="KAF8769494.1"/>
    <property type="molecule type" value="Genomic_DNA"/>
</dbReference>
<comment type="subcellular location">
    <subcellularLocation>
        <location evidence="1">Cytoplasmic vesicle</location>
        <location evidence="1">Clathrin-coated vesicle</location>
    </subcellularLocation>
    <subcellularLocation>
        <location evidence="2">Golgi apparatus</location>
    </subcellularLocation>
    <subcellularLocation>
        <location evidence="3">Membrane</location>
        <location evidence="3">Clathrin-coated pit</location>
    </subcellularLocation>
</comment>
<proteinExistence type="predicted"/>
<dbReference type="PANTHER" id="PTHR22951:SF19">
    <property type="entry name" value="OS08G0467300 PROTEIN"/>
    <property type="match status" value="1"/>
</dbReference>
<dbReference type="SMART" id="SM00273">
    <property type="entry name" value="ENTH"/>
    <property type="match status" value="1"/>
</dbReference>
<protein>
    <recommendedName>
        <fullName evidence="9">ENTH domain-containing protein</fullName>
    </recommendedName>
</protein>
<dbReference type="InterPro" id="IPR048050">
    <property type="entry name" value="ANTH_N_plant"/>
</dbReference>
<dbReference type="GO" id="GO:0006900">
    <property type="term" value="P:vesicle budding from membrane"/>
    <property type="evidence" value="ECO:0007669"/>
    <property type="project" value="TreeGrafter"/>
</dbReference>
<evidence type="ECO:0000256" key="3">
    <source>
        <dbReference type="ARBA" id="ARBA00004600"/>
    </source>
</evidence>
<evidence type="ECO:0000313" key="10">
    <source>
        <dbReference type="EMBL" id="KAF8769494.1"/>
    </source>
</evidence>
<dbReference type="GO" id="GO:0005546">
    <property type="term" value="F:phosphatidylinositol-4,5-bisphosphate binding"/>
    <property type="evidence" value="ECO:0007669"/>
    <property type="project" value="TreeGrafter"/>
</dbReference>
<evidence type="ECO:0000256" key="2">
    <source>
        <dbReference type="ARBA" id="ARBA00004555"/>
    </source>
</evidence>
<dbReference type="Gene3D" id="1.25.40.90">
    <property type="match status" value="1"/>
</dbReference>
<dbReference type="Proteomes" id="UP000636709">
    <property type="component" value="Unassembled WGS sequence"/>
</dbReference>
<comment type="caution">
    <text evidence="10">The sequence shown here is derived from an EMBL/GenBank/DDBJ whole genome shotgun (WGS) entry which is preliminary data.</text>
</comment>
<dbReference type="InterPro" id="IPR011417">
    <property type="entry name" value="ANTH_dom"/>
</dbReference>
<keyword evidence="5" id="KW-0333">Golgi apparatus</keyword>
<evidence type="ECO:0000256" key="1">
    <source>
        <dbReference type="ARBA" id="ARBA00004132"/>
    </source>
</evidence>
<dbReference type="InterPro" id="IPR008942">
    <property type="entry name" value="ENTH_VHS"/>
</dbReference>
<dbReference type="GO" id="GO:0005794">
    <property type="term" value="C:Golgi apparatus"/>
    <property type="evidence" value="ECO:0007669"/>
    <property type="project" value="UniProtKB-SubCell"/>
</dbReference>